<evidence type="ECO:0000313" key="2">
    <source>
        <dbReference type="Proteomes" id="UP000245670"/>
    </source>
</evidence>
<dbReference type="RefSeq" id="WP_109404132.1">
    <property type="nucleotide sequence ID" value="NZ_QFFG01000002.1"/>
</dbReference>
<keyword evidence="2" id="KW-1185">Reference proteome</keyword>
<gene>
    <name evidence="1" type="ORF">DIS07_04970</name>
</gene>
<proteinExistence type="predicted"/>
<name>A0A2U2JBT2_9FLAO</name>
<evidence type="ECO:0000313" key="1">
    <source>
        <dbReference type="EMBL" id="PWG05799.1"/>
    </source>
</evidence>
<sequence length="125" mass="14364">MSYIVLNPRHIADAFDRDIIIANLDSGIYYTLTGSICKLFNDLPINKSEALNLVNEDESMIKVYNQLIEEEIFIESPVEIDFNIKGLNSKDSPSMLKKFDDLQDLLVLDPIHEVESEKWNSDSKR</sequence>
<comment type="caution">
    <text evidence="1">The sequence shown here is derived from an EMBL/GenBank/DDBJ whole genome shotgun (WGS) entry which is preliminary data.</text>
</comment>
<dbReference type="EMBL" id="QFFG01000002">
    <property type="protein sequence ID" value="PWG05799.1"/>
    <property type="molecule type" value="Genomic_DNA"/>
</dbReference>
<protein>
    <recommendedName>
        <fullName evidence="3">PqqD family protein</fullName>
    </recommendedName>
</protein>
<dbReference type="Proteomes" id="UP000245670">
    <property type="component" value="Unassembled WGS sequence"/>
</dbReference>
<dbReference type="OrthoDB" id="8686088at2"/>
<dbReference type="AlphaFoldDB" id="A0A2U2JBT2"/>
<evidence type="ECO:0008006" key="3">
    <source>
        <dbReference type="Google" id="ProtNLM"/>
    </source>
</evidence>
<accession>A0A2U2JBT2</accession>
<reference evidence="1 2" key="1">
    <citation type="submission" date="2018-05" db="EMBL/GenBank/DDBJ databases">
        <title>Polaribacter aquimarinus sp. nov., isolated from sediment in a sediment of sea.</title>
        <authorList>
            <person name="Lu D."/>
        </authorList>
    </citation>
    <scope>NUCLEOTIDE SEQUENCE [LARGE SCALE GENOMIC DNA]</scope>
    <source>
        <strain evidence="1 2">ZY113</strain>
    </source>
</reference>
<organism evidence="1 2">
    <name type="scientific">Polaribacter aquimarinus</name>
    <dbReference type="NCBI Taxonomy" id="2100726"/>
    <lineage>
        <taxon>Bacteria</taxon>
        <taxon>Pseudomonadati</taxon>
        <taxon>Bacteroidota</taxon>
        <taxon>Flavobacteriia</taxon>
        <taxon>Flavobacteriales</taxon>
        <taxon>Flavobacteriaceae</taxon>
    </lineage>
</organism>